<dbReference type="PANTHER" id="PTHR13939:SF0">
    <property type="entry name" value="NMN AMIDOHYDROLASE-LIKE PROTEIN YFAY"/>
    <property type="match status" value="1"/>
</dbReference>
<sequence length="414" mass="44670">MQAEIISVGTEIILGQITNTNARYLADQLRQLAIEAPWQTNVDDDPARIKQALATAKERANLIFICGGLGPTEDDRTMAAVGDYLGRQLRLDEDYWQQIKAQLEARSISATVSPENIRQAYYLAGGTPLSNPTGLALGVYLKDGAHTYVVLPGPPHEFKPMVDQSLLPHLKADFGKGHQTYSALLHFVGRPESLLMQELASLGLDERLVVTSYVQPDEIQVRVTLHDVAKEEATSLLEQAIAKIARQEADYYIGRGAGVSMASQLVALLKEKGLKITGAESLTGGLFQATLCSVAGASEVFDGGFVTYAASAKEQLLGVPVETVRQYGVVSKQTAEAMASGCQQKMGVDVGLSFTGVAGPDDLEGHPAGTVWLGLAIKGRPVESHLLRLPGQTRQFVRQQSVQEGMRLAYNALR</sequence>
<dbReference type="PIRSF" id="PIRSF006728">
    <property type="entry name" value="CinA"/>
    <property type="match status" value="1"/>
</dbReference>
<dbReference type="EMBL" id="CP050919">
    <property type="protein sequence ID" value="QIX58132.1"/>
    <property type="molecule type" value="Genomic_DNA"/>
</dbReference>
<proteinExistence type="inferred from homology"/>
<reference evidence="4 6" key="2">
    <citation type="submission" date="2020-04" db="EMBL/GenBank/DDBJ databases">
        <title>Novel strain L. Fermentum HFD1 producer antibacterial peptides.</title>
        <authorList>
            <person name="Ozhegov G.D."/>
            <person name="Pavlova A.S."/>
            <person name="Zhuravleva D.E."/>
            <person name="Gogoleva N.V."/>
            <person name="Shagimardanova E.I."/>
            <person name="Markelova M.I."/>
            <person name="Yarullina D.R."/>
            <person name="Kayumov A.R."/>
        </authorList>
    </citation>
    <scope>NUCLEOTIDE SEQUENCE [LARGE SCALE GENOMIC DNA]</scope>
    <source>
        <strain evidence="4 6">HFD1</strain>
    </source>
</reference>
<dbReference type="PANTHER" id="PTHR13939">
    <property type="entry name" value="NICOTINAMIDE-NUCLEOTIDE AMIDOHYDROLASE PNCC"/>
    <property type="match status" value="1"/>
</dbReference>
<dbReference type="InterPro" id="IPR001453">
    <property type="entry name" value="MoaB/Mog_dom"/>
</dbReference>
<dbReference type="Gene3D" id="3.40.980.10">
    <property type="entry name" value="MoaB/Mog-like domain"/>
    <property type="match status" value="1"/>
</dbReference>
<dbReference type="EMBL" id="CP017151">
    <property type="protein sequence ID" value="AOR74822.1"/>
    <property type="molecule type" value="Genomic_DNA"/>
</dbReference>
<dbReference type="InterPro" id="IPR008135">
    <property type="entry name" value="Competence-induced_CinA"/>
</dbReference>
<dbReference type="NCBIfam" id="NF001813">
    <property type="entry name" value="PRK00549.1"/>
    <property type="match status" value="1"/>
</dbReference>
<dbReference type="NCBIfam" id="TIGR00199">
    <property type="entry name" value="PncC_domain"/>
    <property type="match status" value="1"/>
</dbReference>
<dbReference type="Pfam" id="PF00994">
    <property type="entry name" value="MoCF_biosynth"/>
    <property type="match status" value="1"/>
</dbReference>
<dbReference type="Proteomes" id="UP000094714">
    <property type="component" value="Chromosome"/>
</dbReference>
<dbReference type="SUPFAM" id="SSF142433">
    <property type="entry name" value="CinA-like"/>
    <property type="match status" value="1"/>
</dbReference>
<accession>A0A1D7ZYD1</accession>
<comment type="similarity">
    <text evidence="1">Belongs to the CinA family.</text>
</comment>
<dbReference type="InterPro" id="IPR008136">
    <property type="entry name" value="CinA_C"/>
</dbReference>
<dbReference type="RefSeq" id="WP_003682806.1">
    <property type="nucleotide sequence ID" value="NZ_AP024320.1"/>
</dbReference>
<evidence type="ECO:0000256" key="1">
    <source>
        <dbReference type="HAMAP-Rule" id="MF_00226"/>
    </source>
</evidence>
<dbReference type="Proteomes" id="UP000503169">
    <property type="component" value="Chromosome"/>
</dbReference>
<evidence type="ECO:0000313" key="5">
    <source>
        <dbReference type="Proteomes" id="UP000094714"/>
    </source>
</evidence>
<evidence type="ECO:0000313" key="6">
    <source>
        <dbReference type="Proteomes" id="UP000503169"/>
    </source>
</evidence>
<dbReference type="AlphaFoldDB" id="A0A1D7ZYD1"/>
<dbReference type="HAMAP" id="MF_00226_B">
    <property type="entry name" value="CinA_B"/>
    <property type="match status" value="1"/>
</dbReference>
<dbReference type="SUPFAM" id="SSF53218">
    <property type="entry name" value="Molybdenum cofactor biosynthesis proteins"/>
    <property type="match status" value="1"/>
</dbReference>
<dbReference type="NCBIfam" id="TIGR00200">
    <property type="entry name" value="cinA_nterm"/>
    <property type="match status" value="1"/>
</dbReference>
<dbReference type="InterPro" id="IPR036653">
    <property type="entry name" value="CinA-like_C"/>
</dbReference>
<dbReference type="Pfam" id="PF02464">
    <property type="entry name" value="CinA"/>
    <property type="match status" value="1"/>
</dbReference>
<feature type="domain" description="MoaB/Mog" evidence="2">
    <location>
        <begin position="4"/>
        <end position="173"/>
    </location>
</feature>
<dbReference type="CDD" id="cd00885">
    <property type="entry name" value="cinA"/>
    <property type="match status" value="1"/>
</dbReference>
<evidence type="ECO:0000313" key="4">
    <source>
        <dbReference type="EMBL" id="QIX58132.1"/>
    </source>
</evidence>
<dbReference type="Gene3D" id="3.90.950.20">
    <property type="entry name" value="CinA-like"/>
    <property type="match status" value="1"/>
</dbReference>
<name>A0A1D7ZYD1_LIMFE</name>
<dbReference type="PATRIC" id="fig|1613.112.peg.1436"/>
<dbReference type="SMART" id="SM00852">
    <property type="entry name" value="MoCF_biosynth"/>
    <property type="match status" value="1"/>
</dbReference>
<organism evidence="3 5">
    <name type="scientific">Limosilactobacillus fermentum</name>
    <name type="common">Lactobacillus fermentum</name>
    <dbReference type="NCBI Taxonomy" id="1613"/>
    <lineage>
        <taxon>Bacteria</taxon>
        <taxon>Bacillati</taxon>
        <taxon>Bacillota</taxon>
        <taxon>Bacilli</taxon>
        <taxon>Lactobacillales</taxon>
        <taxon>Lactobacillaceae</taxon>
        <taxon>Limosilactobacillus</taxon>
    </lineage>
</organism>
<gene>
    <name evidence="1 4" type="primary">cinA</name>
    <name evidence="4" type="ORF">HCY95_00546</name>
    <name evidence="3" type="ORF">LACFE_CDS1371</name>
</gene>
<reference evidence="3 5" key="1">
    <citation type="submission" date="2016-09" db="EMBL/GenBank/DDBJ databases">
        <title>Genome Sequence of the Lactobacillus fermentum strain NCC2970 (CNCM I-5068).</title>
        <authorList>
            <person name="Barretto C."/>
            <person name="Ngom-Bru C."/>
            <person name="Genevaz A."/>
            <person name="Fournier C."/>
            <person name="Moine D."/>
            <person name="Kassam M."/>
            <person name="Iltis A."/>
            <person name="Sagory-Zalkind P."/>
            <person name="Faucherand G."/>
            <person name="Descombes P."/>
            <person name="Duboux S."/>
        </authorList>
    </citation>
    <scope>NUCLEOTIDE SEQUENCE [LARGE SCALE GENOMIC DNA]</scope>
    <source>
        <strain evidence="3 5">NCC2970</strain>
    </source>
</reference>
<keyword evidence="3" id="KW-0378">Hydrolase</keyword>
<protein>
    <recommendedName>
        <fullName evidence="1">Putative competence-damage inducible protein</fullName>
    </recommendedName>
</protein>
<dbReference type="GO" id="GO:0016787">
    <property type="term" value="F:hydrolase activity"/>
    <property type="evidence" value="ECO:0007669"/>
    <property type="project" value="UniProtKB-KW"/>
</dbReference>
<dbReference type="InterPro" id="IPR036425">
    <property type="entry name" value="MoaB/Mog-like_dom_sf"/>
</dbReference>
<evidence type="ECO:0000313" key="3">
    <source>
        <dbReference type="EMBL" id="AOR74822.1"/>
    </source>
</evidence>
<evidence type="ECO:0000259" key="2">
    <source>
        <dbReference type="SMART" id="SM00852"/>
    </source>
</evidence>
<dbReference type="InterPro" id="IPR050101">
    <property type="entry name" value="CinA"/>
</dbReference>